<dbReference type="InterPro" id="IPR037508">
    <property type="entry name" value="Msb1/Mug8"/>
</dbReference>
<reference evidence="3" key="1">
    <citation type="submission" date="2021-07" db="EMBL/GenBank/DDBJ databases">
        <title>Elsinoe batatas strain:CRI-CJ2 Genome sequencing and assembly.</title>
        <authorList>
            <person name="Huang L."/>
        </authorList>
    </citation>
    <scope>NUCLEOTIDE SEQUENCE</scope>
    <source>
        <strain evidence="3">CRI-CJ2</strain>
    </source>
</reference>
<evidence type="ECO:0000313" key="4">
    <source>
        <dbReference type="Proteomes" id="UP000809789"/>
    </source>
</evidence>
<feature type="region of interest" description="Disordered" evidence="1">
    <location>
        <begin position="383"/>
        <end position="407"/>
    </location>
</feature>
<feature type="region of interest" description="Disordered" evidence="1">
    <location>
        <begin position="970"/>
        <end position="1056"/>
    </location>
</feature>
<feature type="region of interest" description="Disordered" evidence="1">
    <location>
        <begin position="682"/>
        <end position="943"/>
    </location>
</feature>
<feature type="compositionally biased region" description="Pro residues" evidence="1">
    <location>
        <begin position="576"/>
        <end position="585"/>
    </location>
</feature>
<feature type="compositionally biased region" description="Polar residues" evidence="1">
    <location>
        <begin position="388"/>
        <end position="402"/>
    </location>
</feature>
<feature type="compositionally biased region" description="Low complexity" evidence="1">
    <location>
        <begin position="736"/>
        <end position="753"/>
    </location>
</feature>
<gene>
    <name evidence="3" type="ORF">KVT40_008878</name>
</gene>
<evidence type="ECO:0000313" key="3">
    <source>
        <dbReference type="EMBL" id="KAG8623902.1"/>
    </source>
</evidence>
<proteinExistence type="predicted"/>
<dbReference type="OrthoDB" id="3362494at2759"/>
<feature type="compositionally biased region" description="Basic residues" evidence="1">
    <location>
        <begin position="1"/>
        <end position="11"/>
    </location>
</feature>
<organism evidence="3 4">
    <name type="scientific">Elsinoe batatas</name>
    <dbReference type="NCBI Taxonomy" id="2601811"/>
    <lineage>
        <taxon>Eukaryota</taxon>
        <taxon>Fungi</taxon>
        <taxon>Dikarya</taxon>
        <taxon>Ascomycota</taxon>
        <taxon>Pezizomycotina</taxon>
        <taxon>Dothideomycetes</taxon>
        <taxon>Dothideomycetidae</taxon>
        <taxon>Myriangiales</taxon>
        <taxon>Elsinoaceae</taxon>
        <taxon>Elsinoe</taxon>
    </lineage>
</organism>
<feature type="compositionally biased region" description="Basic and acidic residues" evidence="1">
    <location>
        <begin position="830"/>
        <end position="839"/>
    </location>
</feature>
<feature type="compositionally biased region" description="Low complexity" evidence="1">
    <location>
        <begin position="991"/>
        <end position="1004"/>
    </location>
</feature>
<sequence length="1056" mass="115272">MPFFSRSKKKVEKNAKKLAEQNAGHQPIQVKPRYVSTWDSTDIVPEEVEDLLNACTKEMKSRAAALDTPFLLLPFRPQGDITSARAFIQDYYRANNKGMSEYKGESLRKELRLTETEILCSILKWCWSRLPGGVVTWAVYENFRAGEKESDMAIGSFDTFVPLAVESVSRRNIIYDFFDLIGSIAAHGKVNGMGGRKLSRMAGWWAFEQADTGKGFDGGYKAWTEAADASSHLFFAYLRSQAPEAVKGIAGISNLPRSLQALVAQTEYPPERPALMQSTTSRVLMYVDSVSPTPFSLLRRARLFEYRADDRALNKFAEYSDPADALTEECKRVLESISSTNQSSGARSRRANLSNARLPSGLSIASTGDDSWSRFQDEGFVSPAVDSAAQSPQAKSPISNRESPPYGYANMQARAQSRLAMGGRPTTPSWADFLNAGFVEDGKNKSSPALLLRPDQQLPPIDDRKGSLGGSLDDDDGLEPGELASITRFELDDAFWWVWMTSLASEETSVRKAAFGRCALAETSISGGRWLLLEEQVKGASPAPENGAYIAEKKSRFGFSRRNKSTRNKTAKDNLPPKPHIPPSPAAVAKSSISPEQKAKISAAAAELVRQNSGRTAERRGRFDDGNSVKTNSIMTLGLSTEATSAMKWANAYDREAVRKQYLGDNFAGKGTANRFSQASSMYDDGKENEQPVQTVPVASADKPSNRAKPLPTPKAVERELSENRLPAPLPPKPPVVKIDAPQAEAQTASAAAVPLPAGTPTLQKSASQVSLTNRKPLPDGAVQHVHPAFRGAQTPSPAPVDDSGRTSPNARKLQKKPAGPAGFKKMFGRKKDDPKRGSQDLTGFLPPKEQNSPADGSTTEPVARKPATSKSVPLLDPSAVEERPRAQVPDLSRVNTQEQQEAQKEFQRFNQGPLDAPAFVPRDSMETASVTSPATATFQDRGVEGNKMLTPQLEEQNVFARSQQALVTSDTVSEISTQGEPASSLNQSDRWAQIRQNAAARAARQSEEQSQRSRDQSVMTERTDDGETSGEETIEERVARIKARVAQLTGNPERP</sequence>
<dbReference type="PANTHER" id="PTHR28093:SF1">
    <property type="entry name" value="MORPHOGENESIS-RELATED PROTEIN MSB1"/>
    <property type="match status" value="1"/>
</dbReference>
<evidence type="ECO:0000256" key="1">
    <source>
        <dbReference type="SAM" id="MobiDB-lite"/>
    </source>
</evidence>
<dbReference type="AlphaFoldDB" id="A0A8K0KVB0"/>
<feature type="region of interest" description="Disordered" evidence="1">
    <location>
        <begin position="447"/>
        <end position="479"/>
    </location>
</feature>
<feature type="compositionally biased region" description="Polar residues" evidence="1">
    <location>
        <begin position="927"/>
        <end position="939"/>
    </location>
</feature>
<keyword evidence="4" id="KW-1185">Reference proteome</keyword>
<evidence type="ECO:0000259" key="2">
    <source>
        <dbReference type="Pfam" id="PF08101"/>
    </source>
</evidence>
<dbReference type="EMBL" id="JAESVG020000010">
    <property type="protein sequence ID" value="KAG8623902.1"/>
    <property type="molecule type" value="Genomic_DNA"/>
</dbReference>
<accession>A0A8K0KVB0</accession>
<dbReference type="PANTHER" id="PTHR28093">
    <property type="entry name" value="MORPHOGENESIS-RELATED PROTEIN MSB1"/>
    <property type="match status" value="1"/>
</dbReference>
<comment type="caution">
    <text evidence="3">The sequence shown here is derived from an EMBL/GenBank/DDBJ whole genome shotgun (WGS) entry which is preliminary data.</text>
</comment>
<dbReference type="Pfam" id="PF08101">
    <property type="entry name" value="Msb1-Mug8_dom"/>
    <property type="match status" value="1"/>
</dbReference>
<feature type="compositionally biased region" description="Basic and acidic residues" evidence="1">
    <location>
        <begin position="1005"/>
        <end position="1026"/>
    </location>
</feature>
<feature type="region of interest" description="Disordered" evidence="1">
    <location>
        <begin position="1"/>
        <end position="24"/>
    </location>
</feature>
<dbReference type="InterPro" id="IPR012965">
    <property type="entry name" value="Msb1/Mug8_dom"/>
</dbReference>
<feature type="compositionally biased region" description="Polar residues" evidence="1">
    <location>
        <begin position="761"/>
        <end position="774"/>
    </location>
</feature>
<feature type="compositionally biased region" description="Basic residues" evidence="1">
    <location>
        <begin position="560"/>
        <end position="569"/>
    </location>
</feature>
<protein>
    <recommendedName>
        <fullName evidence="2">Meiotically up-regulated protein Msb1/Mug8 domain-containing protein</fullName>
    </recommendedName>
</protein>
<feature type="domain" description="Meiotically up-regulated protein Msb1/Mug8" evidence="2">
    <location>
        <begin position="44"/>
        <end position="536"/>
    </location>
</feature>
<feature type="compositionally biased region" description="Polar residues" evidence="1">
    <location>
        <begin position="970"/>
        <end position="990"/>
    </location>
</feature>
<name>A0A8K0KVB0_9PEZI</name>
<feature type="region of interest" description="Disordered" evidence="1">
    <location>
        <begin position="560"/>
        <end position="601"/>
    </location>
</feature>
<feature type="compositionally biased region" description="Polar residues" evidence="1">
    <location>
        <begin position="850"/>
        <end position="861"/>
    </location>
</feature>
<dbReference type="Proteomes" id="UP000809789">
    <property type="component" value="Unassembled WGS sequence"/>
</dbReference>